<proteinExistence type="predicted"/>
<dbReference type="PROSITE" id="PS51257">
    <property type="entry name" value="PROKAR_LIPOPROTEIN"/>
    <property type="match status" value="1"/>
</dbReference>
<comment type="caution">
    <text evidence="2">The sequence shown here is derived from an EMBL/GenBank/DDBJ whole genome shotgun (WGS) entry which is preliminary data.</text>
</comment>
<dbReference type="Pfam" id="PF10082">
    <property type="entry name" value="BBP2_2"/>
    <property type="match status" value="1"/>
</dbReference>
<protein>
    <recommendedName>
        <fullName evidence="4">Outer membrane beta-barrel protein</fullName>
    </recommendedName>
</protein>
<keyword evidence="3" id="KW-1185">Reference proteome</keyword>
<sequence>MSRRRAIYVGLLIGGALVACGGVRAQQTQPDPTRATNAAGDEPLRRLDPSTLAGGDYGGTEPAPLAGGDYGLTSPTETDTAVPGPALIGDPLASPPGGAQPRRPEPPDFRADEEAYAPTGVRAGAFILRPSLETAGGYDSNPLRDPGGGKSSPFYRLRGVLDAQSDWERHEVTVKLDGQIRRYTDLPSPGYEPNLSAVVDGRFDVTRQTQITSQLRASLTTPRRGDPDTPTNIKGDEVDKSIGATLGASHAFNRLSFKVEGLVDRYLFNDAKLQNGETLDNSDRIYNAYEIRARGAYELSPALQPFAEVAVDTRDYDRTIGDDGRRLGSSGYAIRGGARFEATRLITGEAAIGYGRQTPKDNDLKPVDGLIFDADVTWSATALTTVRLNAQTSFQETTLDGAGGVLERTAGVAIEHRLRRNLILTGRADYARSSYRGIGRMDDGLTLTLEGEYRLNRTLSMIGSFQHERLDSNLPGEDYKASIIEFGMRVRR</sequence>
<dbReference type="Proteomes" id="UP000528964">
    <property type="component" value="Unassembled WGS sequence"/>
</dbReference>
<feature type="compositionally biased region" description="Basic and acidic residues" evidence="1">
    <location>
        <begin position="102"/>
        <end position="111"/>
    </location>
</feature>
<dbReference type="EMBL" id="JACIDR010000001">
    <property type="protein sequence ID" value="MBB3971430.1"/>
    <property type="molecule type" value="Genomic_DNA"/>
</dbReference>
<organism evidence="2 3">
    <name type="scientific">Hansschlegelia beijingensis</name>
    <dbReference type="NCBI Taxonomy" id="1133344"/>
    <lineage>
        <taxon>Bacteria</taxon>
        <taxon>Pseudomonadati</taxon>
        <taxon>Pseudomonadota</taxon>
        <taxon>Alphaproteobacteria</taxon>
        <taxon>Hyphomicrobiales</taxon>
        <taxon>Methylopilaceae</taxon>
        <taxon>Hansschlegelia</taxon>
    </lineage>
</organism>
<evidence type="ECO:0000313" key="3">
    <source>
        <dbReference type="Proteomes" id="UP000528964"/>
    </source>
</evidence>
<accession>A0A7W6CZ34</accession>
<gene>
    <name evidence="2" type="ORF">GGR24_000063</name>
</gene>
<evidence type="ECO:0000256" key="1">
    <source>
        <dbReference type="SAM" id="MobiDB-lite"/>
    </source>
</evidence>
<name>A0A7W6CZ34_9HYPH</name>
<evidence type="ECO:0008006" key="4">
    <source>
        <dbReference type="Google" id="ProtNLM"/>
    </source>
</evidence>
<feature type="compositionally biased region" description="Polar residues" evidence="1">
    <location>
        <begin position="25"/>
        <end position="36"/>
    </location>
</feature>
<evidence type="ECO:0000313" key="2">
    <source>
        <dbReference type="EMBL" id="MBB3971430.1"/>
    </source>
</evidence>
<dbReference type="AlphaFoldDB" id="A0A7W6CZ34"/>
<dbReference type="InterPro" id="IPR018759">
    <property type="entry name" value="BBP2_2"/>
</dbReference>
<dbReference type="RefSeq" id="WP_183393311.1">
    <property type="nucleotide sequence ID" value="NZ_JACIDR010000001.1"/>
</dbReference>
<reference evidence="2 3" key="1">
    <citation type="submission" date="2020-08" db="EMBL/GenBank/DDBJ databases">
        <title>Genomic Encyclopedia of Type Strains, Phase IV (KMG-IV): sequencing the most valuable type-strain genomes for metagenomic binning, comparative biology and taxonomic classification.</title>
        <authorList>
            <person name="Goeker M."/>
        </authorList>
    </citation>
    <scope>NUCLEOTIDE SEQUENCE [LARGE SCALE GENOMIC DNA]</scope>
    <source>
        <strain evidence="2 3">DSM 25481</strain>
    </source>
</reference>
<feature type="region of interest" description="Disordered" evidence="1">
    <location>
        <begin position="24"/>
        <end position="111"/>
    </location>
</feature>